<dbReference type="Proteomes" id="UP000274920">
    <property type="component" value="Unassembled WGS sequence"/>
</dbReference>
<protein>
    <submittedName>
        <fullName evidence="1">DUF3795 domain-containing protein</fullName>
    </submittedName>
</protein>
<comment type="caution">
    <text evidence="1">The sequence shown here is derived from an EMBL/GenBank/DDBJ whole genome shotgun (WGS) entry which is preliminary data.</text>
</comment>
<name>A0A426DPH6_9FIRM</name>
<dbReference type="EMBL" id="RHJS01000002">
    <property type="protein sequence ID" value="RRK34634.1"/>
    <property type="molecule type" value="Genomic_DNA"/>
</dbReference>
<dbReference type="RefSeq" id="WP_125129726.1">
    <property type="nucleotide sequence ID" value="NZ_RHJS01000002.1"/>
</dbReference>
<sequence>MKNFTRSDLLFSLCGLNCGLCPMHLGGHCPGCGGGEGNQSCKIAKCSLQRGKLEYCSHCQEFPCEKYEEIDAVDSFITHQNQKKDLKRQREIGVEAYGAEQEEKISILEWLLQNCNDGRKKTFFCLAVNLLELEDVRKVMEQTKSDGTFAELPLKEKAAYVTGRFQKAADEQGILLKLRKKR</sequence>
<dbReference type="AlphaFoldDB" id="A0A426DPH6"/>
<evidence type="ECO:0000313" key="2">
    <source>
        <dbReference type="Proteomes" id="UP000274920"/>
    </source>
</evidence>
<keyword evidence="2" id="KW-1185">Reference proteome</keyword>
<reference evidence="1" key="1">
    <citation type="submission" date="2018-10" db="EMBL/GenBank/DDBJ databases">
        <title>Schaedlerella arabinophila gen. nov. sp. nov., isolated from the mouse intestinal tract and comparative analysis with the genome of the closely related altered Schaedler flora strain ASF502.</title>
        <authorList>
            <person name="Miyake S."/>
            <person name="Soh M."/>
            <person name="Seedorf H."/>
        </authorList>
    </citation>
    <scope>NUCLEOTIDE SEQUENCE [LARGE SCALE GENOMIC DNA]</scope>
    <source>
        <strain evidence="1">DSM 106076</strain>
    </source>
</reference>
<evidence type="ECO:0000313" key="1">
    <source>
        <dbReference type="EMBL" id="RRK34634.1"/>
    </source>
</evidence>
<accession>A0A426DPH6</accession>
<gene>
    <name evidence="1" type="ORF">EBB54_27315</name>
</gene>
<proteinExistence type="predicted"/>
<organism evidence="1 2">
    <name type="scientific">Schaedlerella arabinosiphila</name>
    <dbReference type="NCBI Taxonomy" id="2044587"/>
    <lineage>
        <taxon>Bacteria</taxon>
        <taxon>Bacillati</taxon>
        <taxon>Bacillota</taxon>
        <taxon>Clostridia</taxon>
        <taxon>Lachnospirales</taxon>
        <taxon>Lachnospiraceae</taxon>
        <taxon>Schaedlerella</taxon>
    </lineage>
</organism>